<dbReference type="GO" id="GO:0046872">
    <property type="term" value="F:metal ion binding"/>
    <property type="evidence" value="ECO:0007669"/>
    <property type="project" value="UniProtKB-KW"/>
</dbReference>
<keyword evidence="7" id="KW-1185">Reference proteome</keyword>
<dbReference type="RefSeq" id="WP_009849412.1">
    <property type="nucleotide sequence ID" value="NZ_DS022294.1"/>
</dbReference>
<dbReference type="eggNOG" id="COG2346">
    <property type="taxonomic scope" value="Bacteria"/>
</dbReference>
<evidence type="ECO:0000256" key="2">
    <source>
        <dbReference type="ARBA" id="ARBA00022617"/>
    </source>
</evidence>
<dbReference type="STRING" id="314344.AL013_11230"/>
<dbReference type="AlphaFoldDB" id="Q0EZX3"/>
<evidence type="ECO:0000256" key="5">
    <source>
        <dbReference type="PIRSR" id="PIRSR601486-1"/>
    </source>
</evidence>
<accession>Q0EZX3</accession>
<evidence type="ECO:0000256" key="1">
    <source>
        <dbReference type="ARBA" id="ARBA00022448"/>
    </source>
</evidence>
<evidence type="ECO:0000256" key="3">
    <source>
        <dbReference type="ARBA" id="ARBA00022723"/>
    </source>
</evidence>
<dbReference type="InParanoid" id="Q0EZX3"/>
<dbReference type="GO" id="GO:0020037">
    <property type="term" value="F:heme binding"/>
    <property type="evidence" value="ECO:0007669"/>
    <property type="project" value="InterPro"/>
</dbReference>
<keyword evidence="4 5" id="KW-0408">Iron</keyword>
<evidence type="ECO:0000313" key="7">
    <source>
        <dbReference type="Proteomes" id="UP000005297"/>
    </source>
</evidence>
<comment type="caution">
    <text evidence="6">The sequence shown here is derived from an EMBL/GenBank/DDBJ whole genome shotgun (WGS) entry which is preliminary data.</text>
</comment>
<dbReference type="InterPro" id="IPR001486">
    <property type="entry name" value="Hemoglobin_trunc"/>
</dbReference>
<keyword evidence="1" id="KW-0813">Transport</keyword>
<dbReference type="HOGENOM" id="CLU_103526_2_1_0"/>
<dbReference type="Gene3D" id="1.10.490.10">
    <property type="entry name" value="Globins"/>
    <property type="match status" value="1"/>
</dbReference>
<keyword evidence="2 5" id="KW-0349">Heme</keyword>
<dbReference type="OrthoDB" id="9795814at2"/>
<dbReference type="Proteomes" id="UP000005297">
    <property type="component" value="Unassembled WGS sequence"/>
</dbReference>
<gene>
    <name evidence="6" type="ORF">SPV1_09458</name>
</gene>
<feature type="binding site" description="distal binding residue" evidence="5">
    <location>
        <position position="73"/>
    </location>
    <ligand>
        <name>heme</name>
        <dbReference type="ChEBI" id="CHEBI:30413"/>
    </ligand>
    <ligandPart>
        <name>Fe</name>
        <dbReference type="ChEBI" id="CHEBI:18248"/>
    </ligandPart>
</feature>
<dbReference type="Pfam" id="PF01152">
    <property type="entry name" value="Bac_globin"/>
    <property type="match status" value="1"/>
</dbReference>
<name>Q0EZX3_9PROT</name>
<proteinExistence type="predicted"/>
<dbReference type="InterPro" id="IPR009050">
    <property type="entry name" value="Globin-like_sf"/>
</dbReference>
<dbReference type="CDD" id="cd00454">
    <property type="entry name" value="TrHb1_N"/>
    <property type="match status" value="1"/>
</dbReference>
<sequence length="144" mass="17010">MSKKISLFDQVGGLPTLDRVHKRFYDKMYAHPWLGKFFEGHDQQAIELRQTQFMGVKMGGAMRYPGMALELAHRRMYITLEQLELRQSILRESLEEEHVPEPLIKRWLKIDAAFWGHIKNDSLEEFQQVDLKYERPLIVPNPDA</sequence>
<keyword evidence="3 5" id="KW-0479">Metal-binding</keyword>
<dbReference type="GO" id="GO:0019825">
    <property type="term" value="F:oxygen binding"/>
    <property type="evidence" value="ECO:0007669"/>
    <property type="project" value="InterPro"/>
</dbReference>
<reference evidence="6 7" key="1">
    <citation type="submission" date="2006-09" db="EMBL/GenBank/DDBJ databases">
        <authorList>
            <person name="Emerson D."/>
            <person name="Ferriera S."/>
            <person name="Johnson J."/>
            <person name="Kravitz S."/>
            <person name="Halpern A."/>
            <person name="Remington K."/>
            <person name="Beeson K."/>
            <person name="Tran B."/>
            <person name="Rogers Y.-H."/>
            <person name="Friedman R."/>
            <person name="Venter J.C."/>
        </authorList>
    </citation>
    <scope>NUCLEOTIDE SEQUENCE [LARGE SCALE GENOMIC DNA]</scope>
    <source>
        <strain evidence="6 7">PV-1</strain>
    </source>
</reference>
<dbReference type="EMBL" id="AATS01000005">
    <property type="protein sequence ID" value="EAU54911.1"/>
    <property type="molecule type" value="Genomic_DNA"/>
</dbReference>
<evidence type="ECO:0000256" key="4">
    <source>
        <dbReference type="ARBA" id="ARBA00023004"/>
    </source>
</evidence>
<protein>
    <submittedName>
        <fullName evidence="6">Bacterial-like globin</fullName>
    </submittedName>
</protein>
<dbReference type="SUPFAM" id="SSF46458">
    <property type="entry name" value="Globin-like"/>
    <property type="match status" value="1"/>
</dbReference>
<dbReference type="InterPro" id="IPR012292">
    <property type="entry name" value="Globin/Proto"/>
</dbReference>
<organism evidence="6 7">
    <name type="scientific">Mariprofundus ferrooxydans PV-1</name>
    <dbReference type="NCBI Taxonomy" id="314345"/>
    <lineage>
        <taxon>Bacteria</taxon>
        <taxon>Pseudomonadati</taxon>
        <taxon>Pseudomonadota</taxon>
        <taxon>Candidatius Mariprofundia</taxon>
        <taxon>Mariprofundales</taxon>
        <taxon>Mariprofundaceae</taxon>
        <taxon>Mariprofundus</taxon>
    </lineage>
</organism>
<evidence type="ECO:0000313" key="6">
    <source>
        <dbReference type="EMBL" id="EAU54911.1"/>
    </source>
</evidence>